<evidence type="ECO:0000259" key="1">
    <source>
        <dbReference type="Pfam" id="PF14319"/>
    </source>
</evidence>
<proteinExistence type="predicted"/>
<gene>
    <name evidence="2" type="ORF">EOE66_08725</name>
</gene>
<dbReference type="InterPro" id="IPR026889">
    <property type="entry name" value="Zn_Tnp"/>
</dbReference>
<dbReference type="AlphaFoldDB" id="A0A437RGS0"/>
<dbReference type="Pfam" id="PF14319">
    <property type="entry name" value="Zn_Tnp_IS91"/>
    <property type="match status" value="1"/>
</dbReference>
<dbReference type="OrthoDB" id="6979325at2"/>
<keyword evidence="3" id="KW-1185">Reference proteome</keyword>
<sequence length="91" mass="10234">MAQPYDVARAGMPQHTKDEVDAFLQFDIPAHGFPQLRCGDSGSHFAVAFRCKRRGRYPRRGARRMSQTAPHSLDHVIPHVPVRQSVLSLPT</sequence>
<accession>A0A437RGS0</accession>
<protein>
    <recommendedName>
        <fullName evidence="1">Transposase zinc-binding domain-containing protein</fullName>
    </recommendedName>
</protein>
<dbReference type="Proteomes" id="UP000285575">
    <property type="component" value="Unassembled WGS sequence"/>
</dbReference>
<name>A0A437RGS0_9BURK</name>
<dbReference type="EMBL" id="SACR01000003">
    <property type="protein sequence ID" value="RVU45952.1"/>
    <property type="molecule type" value="Genomic_DNA"/>
</dbReference>
<organism evidence="2 3">
    <name type="scientific">Rubrivivax rivuli</name>
    <dbReference type="NCBI Taxonomy" id="1862385"/>
    <lineage>
        <taxon>Bacteria</taxon>
        <taxon>Pseudomonadati</taxon>
        <taxon>Pseudomonadota</taxon>
        <taxon>Betaproteobacteria</taxon>
        <taxon>Burkholderiales</taxon>
        <taxon>Sphaerotilaceae</taxon>
        <taxon>Rubrivivax</taxon>
    </lineage>
</organism>
<comment type="caution">
    <text evidence="2">The sequence shown here is derived from an EMBL/GenBank/DDBJ whole genome shotgun (WGS) entry which is preliminary data.</text>
</comment>
<feature type="domain" description="Transposase zinc-binding" evidence="1">
    <location>
        <begin position="10"/>
        <end position="89"/>
    </location>
</feature>
<evidence type="ECO:0000313" key="3">
    <source>
        <dbReference type="Proteomes" id="UP000285575"/>
    </source>
</evidence>
<reference evidence="2 3" key="1">
    <citation type="submission" date="2019-01" db="EMBL/GenBank/DDBJ databases">
        <authorList>
            <person name="Chen W.-M."/>
        </authorList>
    </citation>
    <scope>NUCLEOTIDE SEQUENCE [LARGE SCALE GENOMIC DNA]</scope>
    <source>
        <strain evidence="2 3">KYPY4</strain>
    </source>
</reference>
<evidence type="ECO:0000313" key="2">
    <source>
        <dbReference type="EMBL" id="RVU45952.1"/>
    </source>
</evidence>